<dbReference type="Proteomes" id="UP000554482">
    <property type="component" value="Unassembled WGS sequence"/>
</dbReference>
<protein>
    <submittedName>
        <fullName evidence="1">Uncharacterized protein</fullName>
    </submittedName>
</protein>
<comment type="caution">
    <text evidence="1">The sequence shown here is derived from an EMBL/GenBank/DDBJ whole genome shotgun (WGS) entry which is preliminary data.</text>
</comment>
<feature type="non-terminal residue" evidence="1">
    <location>
        <position position="53"/>
    </location>
</feature>
<dbReference type="AlphaFoldDB" id="A0A7J6WBU2"/>
<evidence type="ECO:0000313" key="1">
    <source>
        <dbReference type="EMBL" id="KAF5194070.1"/>
    </source>
</evidence>
<accession>A0A7J6WBU2</accession>
<proteinExistence type="predicted"/>
<sequence>SSSQKEVHASIILVPAVALKRVCLNASTTQSSHYFAMGLWFNKKNKLANHAYP</sequence>
<gene>
    <name evidence="1" type="ORF">FRX31_016343</name>
</gene>
<reference evidence="1 2" key="1">
    <citation type="submission" date="2020-06" db="EMBL/GenBank/DDBJ databases">
        <title>Transcriptomic and genomic resources for Thalictrum thalictroides and T. hernandezii: Facilitating candidate gene discovery in an emerging model plant lineage.</title>
        <authorList>
            <person name="Arias T."/>
            <person name="Riano-Pachon D.M."/>
            <person name="Di Stilio V.S."/>
        </authorList>
    </citation>
    <scope>NUCLEOTIDE SEQUENCE [LARGE SCALE GENOMIC DNA]</scope>
    <source>
        <strain evidence="2">cv. WT478/WT964</strain>
        <tissue evidence="1">Leaves</tissue>
    </source>
</reference>
<evidence type="ECO:0000313" key="2">
    <source>
        <dbReference type="Proteomes" id="UP000554482"/>
    </source>
</evidence>
<dbReference type="EMBL" id="JABWDY010019212">
    <property type="protein sequence ID" value="KAF5194070.1"/>
    <property type="molecule type" value="Genomic_DNA"/>
</dbReference>
<organism evidence="1 2">
    <name type="scientific">Thalictrum thalictroides</name>
    <name type="common">Rue-anemone</name>
    <name type="synonym">Anemone thalictroides</name>
    <dbReference type="NCBI Taxonomy" id="46969"/>
    <lineage>
        <taxon>Eukaryota</taxon>
        <taxon>Viridiplantae</taxon>
        <taxon>Streptophyta</taxon>
        <taxon>Embryophyta</taxon>
        <taxon>Tracheophyta</taxon>
        <taxon>Spermatophyta</taxon>
        <taxon>Magnoliopsida</taxon>
        <taxon>Ranunculales</taxon>
        <taxon>Ranunculaceae</taxon>
        <taxon>Thalictroideae</taxon>
        <taxon>Thalictrum</taxon>
    </lineage>
</organism>
<keyword evidence="2" id="KW-1185">Reference proteome</keyword>
<name>A0A7J6WBU2_THATH</name>